<organism evidence="1 2">
    <name type="scientific">Pontibacter anaerobius</name>
    <dbReference type="NCBI Taxonomy" id="2993940"/>
    <lineage>
        <taxon>Bacteria</taxon>
        <taxon>Pseudomonadati</taxon>
        <taxon>Bacteroidota</taxon>
        <taxon>Cytophagia</taxon>
        <taxon>Cytophagales</taxon>
        <taxon>Hymenobacteraceae</taxon>
        <taxon>Pontibacter</taxon>
    </lineage>
</organism>
<name>A0ABT3RBT4_9BACT</name>
<evidence type="ECO:0000313" key="2">
    <source>
        <dbReference type="Proteomes" id="UP001207228"/>
    </source>
</evidence>
<protein>
    <submittedName>
        <fullName evidence="1">Crp/Fnr family transcriptional regulator</fullName>
    </submittedName>
</protein>
<dbReference type="Proteomes" id="UP001207228">
    <property type="component" value="Unassembled WGS sequence"/>
</dbReference>
<gene>
    <name evidence="1" type="ORF">OO017_03845</name>
</gene>
<dbReference type="EMBL" id="JAPFQO010000002">
    <property type="protein sequence ID" value="MCX2739069.1"/>
    <property type="molecule type" value="Genomic_DNA"/>
</dbReference>
<reference evidence="1 2" key="1">
    <citation type="submission" date="2022-11" db="EMBL/GenBank/DDBJ databases">
        <title>The characterization of three novel Bacteroidetes species and genomic analysis of their roles in tidal elemental geochemical cycles.</title>
        <authorList>
            <person name="Ma K.-J."/>
        </authorList>
    </citation>
    <scope>NUCLEOTIDE SEQUENCE [LARGE SCALE GENOMIC DNA]</scope>
    <source>
        <strain evidence="1 2">M82</strain>
    </source>
</reference>
<comment type="caution">
    <text evidence="1">The sequence shown here is derived from an EMBL/GenBank/DDBJ whole genome shotgun (WGS) entry which is preliminary data.</text>
</comment>
<evidence type="ECO:0000313" key="1">
    <source>
        <dbReference type="EMBL" id="MCX2739069.1"/>
    </source>
</evidence>
<keyword evidence="2" id="KW-1185">Reference proteome</keyword>
<dbReference type="InterPro" id="IPR018490">
    <property type="entry name" value="cNMP-bd_dom_sf"/>
</dbReference>
<accession>A0ABT3RBT4</accession>
<sequence>MAANFFNDQLTQVATPEELTALHQTVLRYSEVSRASLDRLTERCQVHRVAHAQHLIQENTRERHEYFLVEGIAHRYNITESGAKVTTGFYFPRTTLTPHFARTSRDASLFAVQAITDVTVFKVEVGDMDQLRGACADLRLFGERVVEEELSRVLQYEVAFRSMSARERLTMVRENYPAIENMVPHTVLASFLGITPVSFSRLRAQIY</sequence>
<dbReference type="SUPFAM" id="SSF51206">
    <property type="entry name" value="cAMP-binding domain-like"/>
    <property type="match status" value="1"/>
</dbReference>
<dbReference type="Gene3D" id="2.60.120.10">
    <property type="entry name" value="Jelly Rolls"/>
    <property type="match status" value="1"/>
</dbReference>
<dbReference type="InterPro" id="IPR014710">
    <property type="entry name" value="RmlC-like_jellyroll"/>
</dbReference>
<dbReference type="RefSeq" id="WP_266051125.1">
    <property type="nucleotide sequence ID" value="NZ_JAPFQO010000002.1"/>
</dbReference>
<proteinExistence type="predicted"/>